<feature type="compositionally biased region" description="Basic and acidic residues" evidence="4">
    <location>
        <begin position="200"/>
        <end position="210"/>
    </location>
</feature>
<evidence type="ECO:0000256" key="1">
    <source>
        <dbReference type="ARBA" id="ARBA00022454"/>
    </source>
</evidence>
<keyword evidence="3" id="KW-0539">Nucleus</keyword>
<dbReference type="Ensembl" id="ENSCPRT00005021121.1">
    <property type="protein sequence ID" value="ENSCPRP00005018045.1"/>
    <property type="gene ID" value="ENSCPRG00005012577.1"/>
</dbReference>
<evidence type="ECO:0000256" key="3">
    <source>
        <dbReference type="ARBA" id="ARBA00023242"/>
    </source>
</evidence>
<feature type="domain" description="H15" evidence="5">
    <location>
        <begin position="48"/>
        <end position="126"/>
    </location>
</feature>
<evidence type="ECO:0000313" key="7">
    <source>
        <dbReference type="Proteomes" id="UP000594220"/>
    </source>
</evidence>
<feature type="compositionally biased region" description="Basic and acidic residues" evidence="4">
    <location>
        <begin position="226"/>
        <end position="242"/>
    </location>
</feature>
<dbReference type="FunFam" id="1.10.10.10:FF:000393">
    <property type="entry name" value="Oocyte-specific H1 histone"/>
    <property type="match status" value="1"/>
</dbReference>
<dbReference type="OMA" id="KMGPPMA"/>
<dbReference type="InterPro" id="IPR036390">
    <property type="entry name" value="WH_DNA-bd_sf"/>
</dbReference>
<evidence type="ECO:0000256" key="4">
    <source>
        <dbReference type="SAM" id="MobiDB-lite"/>
    </source>
</evidence>
<dbReference type="GO" id="GO:0005634">
    <property type="term" value="C:nucleus"/>
    <property type="evidence" value="ECO:0007669"/>
    <property type="project" value="UniProtKB-ARBA"/>
</dbReference>
<dbReference type="Pfam" id="PF00538">
    <property type="entry name" value="Linker_histone"/>
    <property type="match status" value="1"/>
</dbReference>
<dbReference type="Gene3D" id="1.10.10.10">
    <property type="entry name" value="Winged helix-like DNA-binding domain superfamily/Winged helix DNA-binding domain"/>
    <property type="match status" value="1"/>
</dbReference>
<feature type="region of interest" description="Disordered" evidence="4">
    <location>
        <begin position="119"/>
        <end position="270"/>
    </location>
</feature>
<keyword evidence="1" id="KW-0158">Chromosome</keyword>
<reference evidence="6" key="2">
    <citation type="submission" date="2025-09" db="UniProtKB">
        <authorList>
            <consortium name="Ensembl"/>
        </authorList>
    </citation>
    <scope>IDENTIFICATION</scope>
</reference>
<name>A0A7M4F1E5_CROPO</name>
<dbReference type="GO" id="GO:0003677">
    <property type="term" value="F:DNA binding"/>
    <property type="evidence" value="ECO:0007669"/>
    <property type="project" value="UniProtKB-KW"/>
</dbReference>
<dbReference type="Proteomes" id="UP000594220">
    <property type="component" value="Unplaced"/>
</dbReference>
<dbReference type="GeneTree" id="ENSGT00940000160900"/>
<protein>
    <recommendedName>
        <fullName evidence="5">H15 domain-containing protein</fullName>
    </recommendedName>
</protein>
<dbReference type="CDD" id="cd00073">
    <property type="entry name" value="H15"/>
    <property type="match status" value="1"/>
</dbReference>
<sequence length="270" mass="27758">GAPTAQTSARGVRGQTRPTQASHSRLVPGSDALRGCTCSSESRDLNGSHPPTLSMVIEALKAQNERKGTSVIAIKRYILTKYPAVDSIRLKYLLKKALTKGLKDGCLVRPQNSSALGATGRFKVTPVKPKTSDGKAVPVKKQPRAKEASQGKATSEAKKAARKEKVPPGGGGPSKAEAGDQRATTSSKAKAAPRPKKPTKPKETKGEKAPAKAKAAPAAKKTTVKGKGEAKGAEKGKGKKGEAAPGAQSGKEDAEGKSTKAGSKPGKKAG</sequence>
<dbReference type="SMART" id="SM00526">
    <property type="entry name" value="H15"/>
    <property type="match status" value="1"/>
</dbReference>
<keyword evidence="7" id="KW-1185">Reference proteome</keyword>
<reference evidence="6" key="1">
    <citation type="submission" date="2025-08" db="UniProtKB">
        <authorList>
            <consortium name="Ensembl"/>
        </authorList>
    </citation>
    <scope>IDENTIFICATION</scope>
</reference>
<dbReference type="AlphaFoldDB" id="A0A7M4F1E5"/>
<dbReference type="InterPro" id="IPR036388">
    <property type="entry name" value="WH-like_DNA-bd_sf"/>
</dbReference>
<feature type="compositionally biased region" description="Low complexity" evidence="4">
    <location>
        <begin position="212"/>
        <end position="221"/>
    </location>
</feature>
<evidence type="ECO:0000313" key="6">
    <source>
        <dbReference type="Ensembl" id="ENSCPRP00005018045.1"/>
    </source>
</evidence>
<accession>A0A7M4F1E5</accession>
<feature type="region of interest" description="Disordered" evidence="4">
    <location>
        <begin position="1"/>
        <end position="33"/>
    </location>
</feature>
<dbReference type="SUPFAM" id="SSF46785">
    <property type="entry name" value="Winged helix' DNA-binding domain"/>
    <property type="match status" value="1"/>
</dbReference>
<feature type="compositionally biased region" description="Basic and acidic residues" evidence="4">
    <location>
        <begin position="144"/>
        <end position="166"/>
    </location>
</feature>
<dbReference type="PROSITE" id="PS51504">
    <property type="entry name" value="H15"/>
    <property type="match status" value="1"/>
</dbReference>
<dbReference type="GO" id="GO:0006334">
    <property type="term" value="P:nucleosome assembly"/>
    <property type="evidence" value="ECO:0007669"/>
    <property type="project" value="InterPro"/>
</dbReference>
<proteinExistence type="predicted"/>
<keyword evidence="2" id="KW-0238">DNA-binding</keyword>
<evidence type="ECO:0000259" key="5">
    <source>
        <dbReference type="PROSITE" id="PS51504"/>
    </source>
</evidence>
<dbReference type="GO" id="GO:0000786">
    <property type="term" value="C:nucleosome"/>
    <property type="evidence" value="ECO:0007669"/>
    <property type="project" value="InterPro"/>
</dbReference>
<evidence type="ECO:0000256" key="2">
    <source>
        <dbReference type="ARBA" id="ARBA00023125"/>
    </source>
</evidence>
<organism evidence="6 7">
    <name type="scientific">Crocodylus porosus</name>
    <name type="common">Saltwater crocodile</name>
    <name type="synonym">Estuarine crocodile</name>
    <dbReference type="NCBI Taxonomy" id="8502"/>
    <lineage>
        <taxon>Eukaryota</taxon>
        <taxon>Metazoa</taxon>
        <taxon>Chordata</taxon>
        <taxon>Craniata</taxon>
        <taxon>Vertebrata</taxon>
        <taxon>Euteleostomi</taxon>
        <taxon>Archelosauria</taxon>
        <taxon>Archosauria</taxon>
        <taxon>Crocodylia</taxon>
        <taxon>Longirostres</taxon>
        <taxon>Crocodylidae</taxon>
        <taxon>Crocodylus</taxon>
    </lineage>
</organism>
<dbReference type="InterPro" id="IPR005818">
    <property type="entry name" value="Histone_H1/H5_H15"/>
</dbReference>